<feature type="region of interest" description="Disordered" evidence="1">
    <location>
        <begin position="1"/>
        <end position="48"/>
    </location>
</feature>
<dbReference type="Proteomes" id="UP000023152">
    <property type="component" value="Unassembled WGS sequence"/>
</dbReference>
<organism evidence="2 3">
    <name type="scientific">Reticulomyxa filosa</name>
    <dbReference type="NCBI Taxonomy" id="46433"/>
    <lineage>
        <taxon>Eukaryota</taxon>
        <taxon>Sar</taxon>
        <taxon>Rhizaria</taxon>
        <taxon>Retaria</taxon>
        <taxon>Foraminifera</taxon>
        <taxon>Monothalamids</taxon>
        <taxon>Reticulomyxidae</taxon>
        <taxon>Reticulomyxa</taxon>
    </lineage>
</organism>
<gene>
    <name evidence="2" type="ORF">RFI_20402</name>
</gene>
<reference evidence="2 3" key="1">
    <citation type="journal article" date="2013" name="Curr. Biol.">
        <title>The Genome of the Foraminiferan Reticulomyxa filosa.</title>
        <authorList>
            <person name="Glockner G."/>
            <person name="Hulsmann N."/>
            <person name="Schleicher M."/>
            <person name="Noegel A.A."/>
            <person name="Eichinger L."/>
            <person name="Gallinger C."/>
            <person name="Pawlowski J."/>
            <person name="Sierra R."/>
            <person name="Euteneuer U."/>
            <person name="Pillet L."/>
            <person name="Moustafa A."/>
            <person name="Platzer M."/>
            <person name="Groth M."/>
            <person name="Szafranski K."/>
            <person name="Schliwa M."/>
        </authorList>
    </citation>
    <scope>NUCLEOTIDE SEQUENCE [LARGE SCALE GENOMIC DNA]</scope>
</reference>
<evidence type="ECO:0000256" key="1">
    <source>
        <dbReference type="SAM" id="MobiDB-lite"/>
    </source>
</evidence>
<evidence type="ECO:0000313" key="3">
    <source>
        <dbReference type="Proteomes" id="UP000023152"/>
    </source>
</evidence>
<dbReference type="EMBL" id="ASPP01017600">
    <property type="protein sequence ID" value="ETO16935.1"/>
    <property type="molecule type" value="Genomic_DNA"/>
</dbReference>
<dbReference type="AlphaFoldDB" id="X6MV24"/>
<proteinExistence type="predicted"/>
<keyword evidence="3" id="KW-1185">Reference proteome</keyword>
<protein>
    <submittedName>
        <fullName evidence="2">Uncharacterized protein</fullName>
    </submittedName>
</protein>
<feature type="compositionally biased region" description="Basic and acidic residues" evidence="1">
    <location>
        <begin position="7"/>
        <end position="46"/>
    </location>
</feature>
<sequence length="152" mass="17335">MQQTLLKEIEQSKGITTERIKDGKEEEKKKQEQEEEKKEEKKEEKTITQTETIIKRIERVILTAEITVETKYATKRGQHRRQRQVSRELARTRYVRGVHVCPIAAVNTADRAVVFDRAVATQPSENGVLDHRALDPVVDGLDDVAVADETVG</sequence>
<name>X6MV24_RETFI</name>
<comment type="caution">
    <text evidence="2">The sequence shown here is derived from an EMBL/GenBank/DDBJ whole genome shotgun (WGS) entry which is preliminary data.</text>
</comment>
<evidence type="ECO:0000313" key="2">
    <source>
        <dbReference type="EMBL" id="ETO16935.1"/>
    </source>
</evidence>
<accession>X6MV24</accession>